<reference evidence="1" key="1">
    <citation type="submission" date="2016-07" db="EMBL/GenBank/DDBJ databases">
        <title>Microvirga ossetica sp. nov. a new species of rhizobia isolated from root nodules of the legume species Vicia alpestris Steven originated from North Ossetia region in the Caucasus.</title>
        <authorList>
            <person name="Safronova V.I."/>
            <person name="Kuznetsova I.G."/>
            <person name="Sazanova A.L."/>
            <person name="Belimov A."/>
            <person name="Andronov E."/>
            <person name="Osledkin Y.S."/>
            <person name="Onishchuk O.P."/>
            <person name="Kurchak O.N."/>
            <person name="Shaposhnikov A.I."/>
            <person name="Willems A."/>
            <person name="Tikhonovich I.A."/>
        </authorList>
    </citation>
    <scope>NUCLEOTIDE SEQUENCE [LARGE SCALE GENOMIC DNA]</scope>
    <source>
        <strain evidence="1">V5/3M</strain>
        <plasmid evidence="1">unnamed3</plasmid>
    </source>
</reference>
<dbReference type="KEGG" id="moc:BB934_34640"/>
<evidence type="ECO:0000313" key="1">
    <source>
        <dbReference type="EMBL" id="ANY83424.1"/>
    </source>
</evidence>
<dbReference type="RefSeq" id="WP_418294811.1">
    <property type="nucleotide sequence ID" value="NZ_CP016618.1"/>
</dbReference>
<sequence length="71" mass="8034">MSLATPEKTRILQRKLYCKAKAQPAFRFYGLYDKICRDDILRHAYGLARANAGAPEACCTDERIGNRSRVA</sequence>
<protein>
    <submittedName>
        <fullName evidence="1">Uncharacterized protein</fullName>
    </submittedName>
</protein>
<name>A0A1B2ETV3_9HYPH</name>
<gene>
    <name evidence="1" type="ORF">BB934_34640</name>
</gene>
<keyword evidence="1" id="KW-0614">Plasmid</keyword>
<dbReference type="AlphaFoldDB" id="A0A1B2ETV3"/>
<geneLocation type="plasmid" evidence="1">
    <name>unnamed3</name>
</geneLocation>
<dbReference type="EMBL" id="CP016618">
    <property type="protein sequence ID" value="ANY83424.1"/>
    <property type="molecule type" value="Genomic_DNA"/>
</dbReference>
<proteinExistence type="predicted"/>
<accession>A0A1B2ETV3</accession>
<organism evidence="1">
    <name type="scientific">Microvirga ossetica</name>
    <dbReference type="NCBI Taxonomy" id="1882682"/>
    <lineage>
        <taxon>Bacteria</taxon>
        <taxon>Pseudomonadati</taxon>
        <taxon>Pseudomonadota</taxon>
        <taxon>Alphaproteobacteria</taxon>
        <taxon>Hyphomicrobiales</taxon>
        <taxon>Methylobacteriaceae</taxon>
        <taxon>Microvirga</taxon>
    </lineage>
</organism>